<reference evidence="2" key="1">
    <citation type="submission" date="2021-04" db="EMBL/GenBank/DDBJ databases">
        <title>Draft Genome Sequence of Pandoravirus japonicus, Isolated from the Sabaishi River of Niigata, Japan.</title>
        <authorList>
            <person name="Hosokawa N."/>
            <person name="Takahashi H."/>
            <person name="Aoki K."/>
            <person name="Takemura M."/>
        </authorList>
    </citation>
    <scope>NUCLEOTIDE SEQUENCE</scope>
</reference>
<name>A0A811BQB8_9VIRU</name>
<sequence>MCQKKKKAFGLRAPLRSAEPEVPVFLFREKKRVVSLDERVHWRIERALLSLSSFIFCWSIFLCQVPPAAWRWRCRIDALVLAVRAPICSISQGKRVINPVGRSQGAHPSRDAQAALACALAAQ</sequence>
<evidence type="ECO:0000313" key="3">
    <source>
        <dbReference type="Proteomes" id="UP001253637"/>
    </source>
</evidence>
<evidence type="ECO:0000313" key="2">
    <source>
        <dbReference type="EMBL" id="BCU03510.1"/>
    </source>
</evidence>
<protein>
    <submittedName>
        <fullName evidence="2">Uncharacterized protein</fullName>
    </submittedName>
</protein>
<organism evidence="2 3">
    <name type="scientific">Pandoravirus japonicus</name>
    <dbReference type="NCBI Taxonomy" id="2823154"/>
    <lineage>
        <taxon>Viruses</taxon>
        <taxon>Pandoravirus</taxon>
    </lineage>
</organism>
<proteinExistence type="predicted"/>
<evidence type="ECO:0000256" key="1">
    <source>
        <dbReference type="SAM" id="Phobius"/>
    </source>
</evidence>
<keyword evidence="1" id="KW-0812">Transmembrane</keyword>
<keyword evidence="1" id="KW-1133">Transmembrane helix</keyword>
<feature type="transmembrane region" description="Helical" evidence="1">
    <location>
        <begin position="48"/>
        <end position="70"/>
    </location>
</feature>
<accession>A0A811BQB8</accession>
<keyword evidence="1" id="KW-0472">Membrane</keyword>
<dbReference type="EMBL" id="LC625835">
    <property type="protein sequence ID" value="BCU03510.1"/>
    <property type="molecule type" value="Genomic_DNA"/>
</dbReference>
<dbReference type="Proteomes" id="UP001253637">
    <property type="component" value="Segment"/>
</dbReference>